<dbReference type="Proteomes" id="UP000184255">
    <property type="component" value="Unassembled WGS sequence"/>
</dbReference>
<feature type="chain" id="PRO_5012996034" evidence="1">
    <location>
        <begin position="18"/>
        <end position="95"/>
    </location>
</feature>
<name>A0A1L7SN47_FUSMA</name>
<keyword evidence="1" id="KW-0732">Signal</keyword>
<protein>
    <submittedName>
        <fullName evidence="2">Uncharacterized protein</fullName>
    </submittedName>
</protein>
<dbReference type="EMBL" id="FCQH01000002">
    <property type="protein sequence ID" value="CVK87834.1"/>
    <property type="molecule type" value="Genomic_DNA"/>
</dbReference>
<comment type="caution">
    <text evidence="2">The sequence shown here is derived from an EMBL/GenBank/DDBJ whole genome shotgun (WGS) entry which is preliminary data.</text>
</comment>
<keyword evidence="3" id="KW-1185">Reference proteome</keyword>
<evidence type="ECO:0000256" key="1">
    <source>
        <dbReference type="SAM" id="SignalP"/>
    </source>
</evidence>
<sequence>MKLTLIVVASYAVSVSAHYLQILEETSTCHNRTDARRDARAAGCMNVSNYDVSGTLCNPSGCNCDWGCIESDGVYDTWRSHVCPDRVGSDVCSDA</sequence>
<reference evidence="3" key="1">
    <citation type="journal article" date="2016" name="Genome Biol. Evol.">
        <title>Comparative 'omics' of the Fusarium fujikuroi species complex highlights differences in genetic potential and metabolite synthesis.</title>
        <authorList>
            <person name="Niehaus E.-M."/>
            <person name="Muensterkoetter M."/>
            <person name="Proctor R.H."/>
            <person name="Brown D.W."/>
            <person name="Sharon A."/>
            <person name="Idan Y."/>
            <person name="Oren-Young L."/>
            <person name="Sieber C.M."/>
            <person name="Novak O."/>
            <person name="Pencik A."/>
            <person name="Tarkowska D."/>
            <person name="Hromadova K."/>
            <person name="Freeman S."/>
            <person name="Maymon M."/>
            <person name="Elazar M."/>
            <person name="Youssef S.A."/>
            <person name="El-Shabrawy E.S.M."/>
            <person name="Shalaby A.B.A."/>
            <person name="Houterman P."/>
            <person name="Brock N.L."/>
            <person name="Burkhardt I."/>
            <person name="Tsavkelova E.A."/>
            <person name="Dickschat J.S."/>
            <person name="Galuszka P."/>
            <person name="Gueldener U."/>
            <person name="Tudzynski B."/>
        </authorList>
    </citation>
    <scope>NUCLEOTIDE SEQUENCE [LARGE SCALE GENOMIC DNA]</scope>
    <source>
        <strain evidence="3">MRC7560</strain>
    </source>
</reference>
<proteinExistence type="predicted"/>
<evidence type="ECO:0000313" key="3">
    <source>
        <dbReference type="Proteomes" id="UP000184255"/>
    </source>
</evidence>
<evidence type="ECO:0000313" key="2">
    <source>
        <dbReference type="EMBL" id="CVK87834.1"/>
    </source>
</evidence>
<feature type="signal peptide" evidence="1">
    <location>
        <begin position="1"/>
        <end position="17"/>
    </location>
</feature>
<dbReference type="GeneID" id="65084596"/>
<accession>A0A1L7SN47</accession>
<gene>
    <name evidence="2" type="ORF">FMAN_05329</name>
</gene>
<dbReference type="RefSeq" id="XP_041678929.1">
    <property type="nucleotide sequence ID" value="XM_041828025.1"/>
</dbReference>
<dbReference type="AlphaFoldDB" id="A0A1L7SN47"/>
<organism evidence="2 3">
    <name type="scientific">Fusarium mangiferae</name>
    <name type="common">Mango malformation disease fungus</name>
    <dbReference type="NCBI Taxonomy" id="192010"/>
    <lineage>
        <taxon>Eukaryota</taxon>
        <taxon>Fungi</taxon>
        <taxon>Dikarya</taxon>
        <taxon>Ascomycota</taxon>
        <taxon>Pezizomycotina</taxon>
        <taxon>Sordariomycetes</taxon>
        <taxon>Hypocreomycetidae</taxon>
        <taxon>Hypocreales</taxon>
        <taxon>Nectriaceae</taxon>
        <taxon>Fusarium</taxon>
        <taxon>Fusarium fujikuroi species complex</taxon>
    </lineage>
</organism>
<dbReference type="VEuPathDB" id="FungiDB:FMAN_05329"/>